<name>A0ABR1V1P6_9PEZI</name>
<keyword evidence="2" id="KW-1185">Reference proteome</keyword>
<reference evidence="1 2" key="1">
    <citation type="submission" date="2023-01" db="EMBL/GenBank/DDBJ databases">
        <title>Analysis of 21 Apiospora genomes using comparative genomics revels a genus with tremendous synthesis potential of carbohydrate active enzymes and secondary metabolites.</title>
        <authorList>
            <person name="Sorensen T."/>
        </authorList>
    </citation>
    <scope>NUCLEOTIDE SEQUENCE [LARGE SCALE GENOMIC DNA]</scope>
    <source>
        <strain evidence="1 2">CBS 135458</strain>
    </source>
</reference>
<sequence>MTRIHQEKVHSFYGPFDAATLSASAAACIASNSAGDADRLTAVLGRFLDHARGDCIAEAAPLDKPQVTQACWLAVRVFKPSKEYEVPRCTATGVCSPALARQPRKGKRQNRCRCRRRRLQETARQRRIPSTPSRCWAPRRVCSSPTKRWKTPSRMWRTAWGGSMSHGCGPSSPKPSRGARSVMSWERGQVIRFSWGQDDAPVHSEPDFGGKGRVFVSVLFGGEEEIRDMCRRRRETFGAVRVRGGG</sequence>
<dbReference type="Proteomes" id="UP001480595">
    <property type="component" value="Unassembled WGS sequence"/>
</dbReference>
<gene>
    <name evidence="1" type="ORF">PG994_007490</name>
</gene>
<comment type="caution">
    <text evidence="1">The sequence shown here is derived from an EMBL/GenBank/DDBJ whole genome shotgun (WGS) entry which is preliminary data.</text>
</comment>
<evidence type="ECO:0000313" key="2">
    <source>
        <dbReference type="Proteomes" id="UP001480595"/>
    </source>
</evidence>
<dbReference type="RefSeq" id="XP_066715841.1">
    <property type="nucleotide sequence ID" value="XM_066858899.1"/>
</dbReference>
<dbReference type="PROSITE" id="PS51257">
    <property type="entry name" value="PROKAR_LIPOPROTEIN"/>
    <property type="match status" value="1"/>
</dbReference>
<organism evidence="1 2">
    <name type="scientific">Apiospora phragmitis</name>
    <dbReference type="NCBI Taxonomy" id="2905665"/>
    <lineage>
        <taxon>Eukaryota</taxon>
        <taxon>Fungi</taxon>
        <taxon>Dikarya</taxon>
        <taxon>Ascomycota</taxon>
        <taxon>Pezizomycotina</taxon>
        <taxon>Sordariomycetes</taxon>
        <taxon>Xylariomycetidae</taxon>
        <taxon>Amphisphaeriales</taxon>
        <taxon>Apiosporaceae</taxon>
        <taxon>Apiospora</taxon>
    </lineage>
</organism>
<proteinExistence type="predicted"/>
<dbReference type="EMBL" id="JAQQWL010000007">
    <property type="protein sequence ID" value="KAK8064852.1"/>
    <property type="molecule type" value="Genomic_DNA"/>
</dbReference>
<protein>
    <submittedName>
        <fullName evidence="1">Uncharacterized protein</fullName>
    </submittedName>
</protein>
<dbReference type="GeneID" id="92091962"/>
<accession>A0ABR1V1P6</accession>
<evidence type="ECO:0000313" key="1">
    <source>
        <dbReference type="EMBL" id="KAK8064852.1"/>
    </source>
</evidence>